<dbReference type="SUPFAM" id="SSF47459">
    <property type="entry name" value="HLH, helix-loop-helix DNA-binding domain"/>
    <property type="match status" value="1"/>
</dbReference>
<dbReference type="EMBL" id="NJET01000131">
    <property type="protein sequence ID" value="PHH60734.1"/>
    <property type="molecule type" value="Genomic_DNA"/>
</dbReference>
<dbReference type="Pfam" id="PF00010">
    <property type="entry name" value="HLH"/>
    <property type="match status" value="1"/>
</dbReference>
<dbReference type="PANTHER" id="PTHR47336:SF2">
    <property type="entry name" value="TRANSCRIPTION FACTOR HMS1-RELATED"/>
    <property type="match status" value="1"/>
</dbReference>
<accession>A0A2C5Y1A0</accession>
<dbReference type="InterPro" id="IPR011598">
    <property type="entry name" value="bHLH_dom"/>
</dbReference>
<keyword evidence="5" id="KW-1185">Reference proteome</keyword>
<organism evidence="4 5">
    <name type="scientific">Ophiocordyceps australis</name>
    <dbReference type="NCBI Taxonomy" id="1399860"/>
    <lineage>
        <taxon>Eukaryota</taxon>
        <taxon>Fungi</taxon>
        <taxon>Dikarya</taxon>
        <taxon>Ascomycota</taxon>
        <taxon>Pezizomycotina</taxon>
        <taxon>Sordariomycetes</taxon>
        <taxon>Hypocreomycetidae</taxon>
        <taxon>Hypocreales</taxon>
        <taxon>Ophiocordycipitaceae</taxon>
        <taxon>Ophiocordyceps</taxon>
    </lineage>
</organism>
<evidence type="ECO:0000259" key="3">
    <source>
        <dbReference type="PROSITE" id="PS50888"/>
    </source>
</evidence>
<comment type="caution">
    <text evidence="4">The sequence shown here is derived from an EMBL/GenBank/DDBJ whole genome shotgun (WGS) entry which is preliminary data.</text>
</comment>
<dbReference type="CDD" id="cd11395">
    <property type="entry name" value="bHLHzip_SREBP_like"/>
    <property type="match status" value="1"/>
</dbReference>
<protein>
    <recommendedName>
        <fullName evidence="3">BHLH domain-containing protein</fullName>
    </recommendedName>
</protein>
<feature type="region of interest" description="Disordered" evidence="2">
    <location>
        <begin position="206"/>
        <end position="239"/>
    </location>
</feature>
<feature type="compositionally biased region" description="Polar residues" evidence="2">
    <location>
        <begin position="32"/>
        <end position="53"/>
    </location>
</feature>
<dbReference type="STRING" id="1399860.A0A2C5Y1A0"/>
<feature type="region of interest" description="Disordered" evidence="2">
    <location>
        <begin position="337"/>
        <end position="398"/>
    </location>
</feature>
<feature type="compositionally biased region" description="Polar residues" evidence="2">
    <location>
        <begin position="15"/>
        <end position="24"/>
    </location>
</feature>
<keyword evidence="1" id="KW-0175">Coiled coil</keyword>
<evidence type="ECO:0000256" key="1">
    <source>
        <dbReference type="SAM" id="Coils"/>
    </source>
</evidence>
<dbReference type="Proteomes" id="UP000226192">
    <property type="component" value="Unassembled WGS sequence"/>
</dbReference>
<feature type="domain" description="BHLH" evidence="3">
    <location>
        <begin position="394"/>
        <end position="459"/>
    </location>
</feature>
<feature type="region of interest" description="Disordered" evidence="2">
    <location>
        <begin position="421"/>
        <end position="442"/>
    </location>
</feature>
<sequence length="508" mass="54560">MDDDAALPPAVAMQPSPSIVSPDSLQHPAGEASTTPASSSRMSTTFDFTSAPSDDSMPSFDPAIAAFADMSFANTSMPSPFTQIAPPPPPPAQSDCFHQRSLHDKKRIKVDPETSALDTMNYWFDDEDFQGSYEIDFSKHNDPTRVATSMPGLGSGLYSTAMAPFREEDFIDDTPWDQALSDDEDMFDMAAQASQCPPETKLQAPAMVAPPAAPPPPRPPTSAPALQTGFDASVPAPAPAPAPISAPAAGSFWAPGRAPLGPRPGRRDIWDNLPRGSHQVLSVEEQRHLLEVALNLGPSSGQLPGTFMPPTGFGVGFGAGAGLSMRPARHAEGSGMASAGIKSQVPRVSPPAAVPSRNEESLRTQKTQLARRPAPMRAGLSRRLSAAETKPRSADRVAHNDVERKYRTNLKVKIAELRDAVPSLQSPSGQDGETDMHSGAPKVSKGTVLTKATEYIQHLEQRNNAIMQEHQQLTRRLQAFETLFNSTGRPELMMPNHSMTLFDPRGFC</sequence>
<feature type="compositionally biased region" description="Basic and acidic residues" evidence="2">
    <location>
        <begin position="389"/>
        <end position="398"/>
    </location>
</feature>
<gene>
    <name evidence="4" type="ORF">CDD81_1316</name>
</gene>
<evidence type="ECO:0000313" key="5">
    <source>
        <dbReference type="Proteomes" id="UP000226192"/>
    </source>
</evidence>
<reference evidence="4 5" key="1">
    <citation type="submission" date="2017-06" db="EMBL/GenBank/DDBJ databases">
        <title>Ant-infecting Ophiocordyceps genomes reveal a high diversity of potential behavioral manipulation genes and a possible major role for enterotoxins.</title>
        <authorList>
            <person name="De Bekker C."/>
            <person name="Evans H.C."/>
            <person name="Brachmann A."/>
            <person name="Hughes D.P."/>
        </authorList>
    </citation>
    <scope>NUCLEOTIDE SEQUENCE [LARGE SCALE GENOMIC DNA]</scope>
    <source>
        <strain evidence="4 5">Map64</strain>
    </source>
</reference>
<dbReference type="SMART" id="SM00353">
    <property type="entry name" value="HLH"/>
    <property type="match status" value="1"/>
</dbReference>
<dbReference type="OrthoDB" id="2133190at2759"/>
<proteinExistence type="predicted"/>
<dbReference type="PROSITE" id="PS50888">
    <property type="entry name" value="BHLH"/>
    <property type="match status" value="1"/>
</dbReference>
<feature type="coiled-coil region" evidence="1">
    <location>
        <begin position="449"/>
        <end position="483"/>
    </location>
</feature>
<dbReference type="InterPro" id="IPR036638">
    <property type="entry name" value="HLH_DNA-bd_sf"/>
</dbReference>
<dbReference type="GO" id="GO:0046983">
    <property type="term" value="F:protein dimerization activity"/>
    <property type="evidence" value="ECO:0007669"/>
    <property type="project" value="InterPro"/>
</dbReference>
<evidence type="ECO:0000256" key="2">
    <source>
        <dbReference type="SAM" id="MobiDB-lite"/>
    </source>
</evidence>
<dbReference type="InterPro" id="IPR052099">
    <property type="entry name" value="Regulatory_TF_Diverse"/>
</dbReference>
<dbReference type="PANTHER" id="PTHR47336">
    <property type="entry name" value="TRANSCRIPTION FACTOR HMS1-RELATED"/>
    <property type="match status" value="1"/>
</dbReference>
<evidence type="ECO:0000313" key="4">
    <source>
        <dbReference type="EMBL" id="PHH60734.1"/>
    </source>
</evidence>
<name>A0A2C5Y1A0_9HYPO</name>
<feature type="compositionally biased region" description="Pro residues" evidence="2">
    <location>
        <begin position="211"/>
        <end position="222"/>
    </location>
</feature>
<feature type="region of interest" description="Disordered" evidence="2">
    <location>
        <begin position="1"/>
        <end position="55"/>
    </location>
</feature>
<dbReference type="AlphaFoldDB" id="A0A2C5Y1A0"/>
<dbReference type="Gene3D" id="4.10.280.10">
    <property type="entry name" value="Helix-loop-helix DNA-binding domain"/>
    <property type="match status" value="1"/>
</dbReference>